<dbReference type="Pfam" id="PF12335">
    <property type="entry name" value="SBF2"/>
    <property type="match status" value="1"/>
</dbReference>
<dbReference type="Gene3D" id="3.40.50.11500">
    <property type="match status" value="1"/>
</dbReference>
<dbReference type="InterPro" id="IPR029021">
    <property type="entry name" value="Prot-tyrosine_phosphatase-like"/>
</dbReference>
<keyword evidence="6" id="KW-1185">Reference proteome</keyword>
<dbReference type="GO" id="GO:0005737">
    <property type="term" value="C:cytoplasm"/>
    <property type="evidence" value="ECO:0007669"/>
    <property type="project" value="TreeGrafter"/>
</dbReference>
<dbReference type="PANTHER" id="PTHR10807">
    <property type="entry name" value="MYOTUBULARIN-RELATED"/>
    <property type="match status" value="1"/>
</dbReference>
<keyword evidence="3" id="KW-1133">Transmembrane helix</keyword>
<evidence type="ECO:0000256" key="3">
    <source>
        <dbReference type="SAM" id="Phobius"/>
    </source>
</evidence>
<dbReference type="WBParaSite" id="PTRK_0000401500.1">
    <property type="protein sequence ID" value="PTRK_0000401500.1"/>
    <property type="gene ID" value="PTRK_0000401500"/>
</dbReference>
<dbReference type="Pfam" id="PF02141">
    <property type="entry name" value="DENN"/>
    <property type="match status" value="1"/>
</dbReference>
<feature type="compositionally biased region" description="Low complexity" evidence="2">
    <location>
        <begin position="786"/>
        <end position="808"/>
    </location>
</feature>
<keyword evidence="3" id="KW-0472">Membrane</keyword>
<dbReference type="GO" id="GO:0005085">
    <property type="term" value="F:guanyl-nucleotide exchange factor activity"/>
    <property type="evidence" value="ECO:0007669"/>
    <property type="project" value="TreeGrafter"/>
</dbReference>
<dbReference type="InterPro" id="IPR037516">
    <property type="entry name" value="Tripartite_DENN"/>
</dbReference>
<reference evidence="7" key="1">
    <citation type="submission" date="2017-02" db="UniProtKB">
        <authorList>
            <consortium name="WormBaseParasite"/>
        </authorList>
    </citation>
    <scope>IDENTIFICATION</scope>
</reference>
<dbReference type="SUPFAM" id="SSF50729">
    <property type="entry name" value="PH domain-like"/>
    <property type="match status" value="1"/>
</dbReference>
<dbReference type="InterPro" id="IPR005113">
    <property type="entry name" value="uDENN_dom"/>
</dbReference>
<organism evidence="6 7">
    <name type="scientific">Parastrongyloides trichosuri</name>
    <name type="common">Possum-specific nematode worm</name>
    <dbReference type="NCBI Taxonomy" id="131310"/>
    <lineage>
        <taxon>Eukaryota</taxon>
        <taxon>Metazoa</taxon>
        <taxon>Ecdysozoa</taxon>
        <taxon>Nematoda</taxon>
        <taxon>Chromadorea</taxon>
        <taxon>Rhabditida</taxon>
        <taxon>Tylenchina</taxon>
        <taxon>Panagrolaimomorpha</taxon>
        <taxon>Strongyloidoidea</taxon>
        <taxon>Strongyloididae</taxon>
        <taxon>Parastrongyloides</taxon>
    </lineage>
</organism>
<dbReference type="Pfam" id="PF03456">
    <property type="entry name" value="uDENN"/>
    <property type="match status" value="1"/>
</dbReference>
<dbReference type="SMART" id="SM00801">
    <property type="entry name" value="dDENN"/>
    <property type="match status" value="1"/>
</dbReference>
<feature type="region of interest" description="Disordered" evidence="2">
    <location>
        <begin position="775"/>
        <end position="809"/>
    </location>
</feature>
<evidence type="ECO:0000313" key="7">
    <source>
        <dbReference type="WBParaSite" id="PTRK_0000401500.1"/>
    </source>
</evidence>
<feature type="transmembrane region" description="Helical" evidence="3">
    <location>
        <begin position="1720"/>
        <end position="1740"/>
    </location>
</feature>
<comment type="similarity">
    <text evidence="1">Belongs to the protein-tyrosine phosphatase family. Non-receptor class myotubularin subfamily.</text>
</comment>
<dbReference type="InterPro" id="IPR043153">
    <property type="entry name" value="DENN_C"/>
</dbReference>
<feature type="domain" description="UDENN" evidence="4">
    <location>
        <begin position="9"/>
        <end position="426"/>
    </location>
</feature>
<dbReference type="SMART" id="SM00799">
    <property type="entry name" value="DENN"/>
    <property type="match status" value="1"/>
</dbReference>
<dbReference type="InterPro" id="IPR022096">
    <property type="entry name" value="SBF1/SBF2"/>
</dbReference>
<evidence type="ECO:0000256" key="1">
    <source>
        <dbReference type="ARBA" id="ARBA00007471"/>
    </source>
</evidence>
<dbReference type="Proteomes" id="UP000038045">
    <property type="component" value="Unplaced"/>
</dbReference>
<name>A0A0N4Z9I4_PARTI</name>
<accession>A0A0N4Z9I4</accession>
<dbReference type="InterPro" id="IPR005112">
    <property type="entry name" value="dDENN_dom"/>
</dbReference>
<proteinExistence type="inferred from homology"/>
<dbReference type="STRING" id="131310.A0A0N4Z9I4"/>
<evidence type="ECO:0000259" key="5">
    <source>
        <dbReference type="PROSITE" id="PS51339"/>
    </source>
</evidence>
<dbReference type="InterPro" id="IPR010569">
    <property type="entry name" value="Myotubularin-like_Pase_dom"/>
</dbReference>
<dbReference type="InterPro" id="IPR001194">
    <property type="entry name" value="cDENN_dom"/>
</dbReference>
<protein>
    <submittedName>
        <fullName evidence="7">UDENN domain-containing protein</fullName>
    </submittedName>
</protein>
<dbReference type="SUPFAM" id="SSF52799">
    <property type="entry name" value="(Phosphotyrosine protein) phosphatases II"/>
    <property type="match status" value="1"/>
</dbReference>
<dbReference type="PROSITE" id="PS51339">
    <property type="entry name" value="PPASE_MYOTUBULARIN"/>
    <property type="match status" value="1"/>
</dbReference>
<dbReference type="InterPro" id="IPR030564">
    <property type="entry name" value="Myotubularin"/>
</dbReference>
<evidence type="ECO:0000259" key="4">
    <source>
        <dbReference type="PROSITE" id="PS50211"/>
    </source>
</evidence>
<dbReference type="Gene3D" id="3.30.450.200">
    <property type="match status" value="1"/>
</dbReference>
<dbReference type="Pfam" id="PF06602">
    <property type="entry name" value="Myotub-related"/>
    <property type="match status" value="1"/>
</dbReference>
<keyword evidence="3" id="KW-0812">Transmembrane</keyword>
<dbReference type="PROSITE" id="PS50211">
    <property type="entry name" value="DENN"/>
    <property type="match status" value="1"/>
</dbReference>
<feature type="domain" description="Myotubularin phosphatase" evidence="5">
    <location>
        <begin position="1143"/>
        <end position="1705"/>
    </location>
</feature>
<dbReference type="PANTHER" id="PTHR10807:SF109">
    <property type="entry name" value="SET DOMAIN BINDING FACTOR, ISOFORM A"/>
    <property type="match status" value="1"/>
</dbReference>
<dbReference type="GO" id="GO:0016020">
    <property type="term" value="C:membrane"/>
    <property type="evidence" value="ECO:0007669"/>
    <property type="project" value="TreeGrafter"/>
</dbReference>
<evidence type="ECO:0000313" key="6">
    <source>
        <dbReference type="Proteomes" id="UP000038045"/>
    </source>
</evidence>
<evidence type="ECO:0000256" key="2">
    <source>
        <dbReference type="SAM" id="MobiDB-lite"/>
    </source>
</evidence>
<sequence length="1810" mass="207538">MLESCRLADYFAVITYDEVLPEYCSDGNFKGVEVRFPKDNWPDVQYPNGLENFSLPFARSYTVEKMKPSFFVCTLTDEIGNSQYACCLVTQEKVKETKLSQTLNFNTSRQSTFLLKPKIYAILSRIPSFDFFRNFLNHVYKALCDKSNNIEKIIAALLSNNIVYFGKQSKINLSFGGIDLPFHVPRCFTWPDTGKRIYTLISNLGTIYNILEVFTNVLNEKRIIFCSKSLNRLSDACYALKCLLYPFNYSYPYIPVLPKVALTVLESPTPYIVGLHSSLIDYVVDIQDYCLVNLDDGQIITDKTTSNKPIPEPYFSKLKIMLEYTWSPSLQYADDALQEGSPPIAGPKCLDIKIRACFLKFFLDILYGYRSCLQLSRFYDTPLVSFHKTAFLGIRQLDDSKFMHDLVASPMFQGFINDRGIPYRLNDLFDRLVTEIRPTSKNDVLNNECILKELNFIITQLSDDRFEEYSSSLASLITCPYFKTNVYDTVEINPQLVDTEIKENMKRKSRCEFYSEGIYKKEIVPQVCALRIFDETKQANSRKIEVLKSCLNHIFEGRLSDARKLMSTVELSLRTVSTRVSLCQLLWINLQPINKATMTSQQFDLVMKLLNIALECEGSDDEHGIAYAVLYLGNVYCRKLSSGIHQFAYTCLQNHSVWKNQKFWEIAFFHDVHQQLRRFYIAKEEELSSSGNDILKYDENEISCPYSLHNCLDTWNLFEKPTAMDVMASRIRRNLKLTEEEIEQFKKEEESIIFGQAKHYINLMTYMRVPLSMSKGNQSDKNDKVSYNNENGNYETGESNGSSSGSVYEENEVNENCTIKWITTMIDRICSMAGLSQSSIDKLEQDIPAFVALHIESLEQVYAESKRTTTSHEMKNLEPSLVQNEIKINDGLRTYLFNDHRFFASSFGCDNTSSDDNLIALPADGALFLTNYRLIFKGYSCNPLRYGEVVQCSIPLISISSEKTLTEDAIYNEAINSNLSSKIASKLHSGTVITSNSFNIIKIAFQESVTKDCVENFIQKLNNYRWGAQIVKTLFAYQTVADYVFYDDKNNVSKSKFNNLKLLRKNFVKGTKKMTGLEKRKTAAQTTPYSERSSISSFSGKTLTIAKGGFALNNTSNGTYDEYLDFNYTNKEQVKTFADMAKGGIQYHYLLDYERLFPNNISRSFEISFINSNYEVVKSYPAFLCLPSNLSSYSIAKIAKNFKSNRFPVITWKSSKGSFLIRGSSFTAFNVVSKITKGSNFFTNVINTKNRTTEGSGQMMIDYPEEDNDSKNSGQSLATLTSATSSSGVDILFEYIYILMKISNSGHLQNSNTTSPSTCLRMTGDYRLPNGDLNSTLKAVKQTKRISGYVNFTKHASNFIKMSTGKKISKNNLSEKSSLNINGDNFKYAQFNSQNDLLRYSIVNEDQTSTLISPKHAFYILGERSQTKAFKIQRNYEFIPINYPTTHDVKYSFKKFLKIMTKSQNGNNIIQCNTSIPSTTNLPDTLYNLHFNYFSNINDSEWMVHISNLINISNTISDLINEFNASVALCIEDGSDATCQISSIVQIMLDPFYRTFIGFRLLVEKEWLAFGHRFSYRLNHSSAAKQSGVAPMFLLFLDVVHQLAIQFPTAFEMNDYYFRFLAYHSMSAYYPNFLLDSEYERVSIEEKIPEEKLNSDVYERSIWNHLENMIEESNLFRNITFDKNSHTLLKPLSTIENLDIWSFYQERYLNQEFKMKSSTIMNSITFLVVIVIIFASMSYGQMTFSDGWGKRSSNSVPSTGVNKEKVNVNRELESYVNNKCMVQYTNDVNRILSLMTESYSQYELCKQQLR</sequence>